<dbReference type="PANTHER" id="PTHR32332">
    <property type="entry name" value="2-NITROPROPANE DIOXYGENASE"/>
    <property type="match status" value="1"/>
</dbReference>
<dbReference type="CDD" id="cd04730">
    <property type="entry name" value="NPD_like"/>
    <property type="match status" value="1"/>
</dbReference>
<dbReference type="SUPFAM" id="SSF51412">
    <property type="entry name" value="Inosine monophosphate dehydrogenase (IMPDH)"/>
    <property type="match status" value="1"/>
</dbReference>
<comment type="caution">
    <text evidence="5">The sequence shown here is derived from an EMBL/GenBank/DDBJ whole genome shotgun (WGS) entry which is preliminary data.</text>
</comment>
<accession>A0A7W7RBX8</accession>
<keyword evidence="2" id="KW-0288">FMN</keyword>
<dbReference type="EMBL" id="JACHJV010000003">
    <property type="protein sequence ID" value="MBB4928868.1"/>
    <property type="molecule type" value="Genomic_DNA"/>
</dbReference>
<keyword evidence="6" id="KW-1185">Reference proteome</keyword>
<dbReference type="EC" id="1.13.12.16" evidence="5"/>
<keyword evidence="1" id="KW-0285">Flavoprotein</keyword>
<dbReference type="AlphaFoldDB" id="A0A7W7RBX8"/>
<dbReference type="Gene3D" id="3.20.20.70">
    <property type="entry name" value="Aldolase class I"/>
    <property type="match status" value="1"/>
</dbReference>
<feature type="region of interest" description="Disordered" evidence="4">
    <location>
        <begin position="318"/>
        <end position="348"/>
    </location>
</feature>
<dbReference type="RefSeq" id="WP_184946528.1">
    <property type="nucleotide sequence ID" value="NZ_JACHJV010000003.1"/>
</dbReference>
<keyword evidence="3 5" id="KW-0560">Oxidoreductase</keyword>
<dbReference type="Pfam" id="PF03060">
    <property type="entry name" value="NMO"/>
    <property type="match status" value="2"/>
</dbReference>
<evidence type="ECO:0000313" key="6">
    <source>
        <dbReference type="Proteomes" id="UP000540506"/>
    </source>
</evidence>
<organism evidence="5 6">
    <name type="scientific">Kitasatospora kifunensis</name>
    <name type="common">Streptomyces kifunensis</name>
    <dbReference type="NCBI Taxonomy" id="58351"/>
    <lineage>
        <taxon>Bacteria</taxon>
        <taxon>Bacillati</taxon>
        <taxon>Actinomycetota</taxon>
        <taxon>Actinomycetes</taxon>
        <taxon>Kitasatosporales</taxon>
        <taxon>Streptomycetaceae</taxon>
        <taxon>Kitasatospora</taxon>
    </lineage>
</organism>
<keyword evidence="5" id="KW-0503">Monooxygenase</keyword>
<dbReference type="InterPro" id="IPR013785">
    <property type="entry name" value="Aldolase_TIM"/>
</dbReference>
<evidence type="ECO:0000256" key="2">
    <source>
        <dbReference type="ARBA" id="ARBA00022643"/>
    </source>
</evidence>
<protein>
    <submittedName>
        <fullName evidence="5">Nitronate monooxygenase</fullName>
        <ecNumber evidence="5">1.13.12.16</ecNumber>
    </submittedName>
</protein>
<proteinExistence type="predicted"/>
<evidence type="ECO:0000256" key="3">
    <source>
        <dbReference type="ARBA" id="ARBA00023002"/>
    </source>
</evidence>
<dbReference type="GO" id="GO:0018580">
    <property type="term" value="F:nitronate monooxygenase activity"/>
    <property type="evidence" value="ECO:0007669"/>
    <property type="project" value="UniProtKB-EC"/>
</dbReference>
<evidence type="ECO:0000256" key="1">
    <source>
        <dbReference type="ARBA" id="ARBA00022630"/>
    </source>
</evidence>
<reference evidence="5 6" key="1">
    <citation type="submission" date="2020-08" db="EMBL/GenBank/DDBJ databases">
        <title>Sequencing the genomes of 1000 actinobacteria strains.</title>
        <authorList>
            <person name="Klenk H.-P."/>
        </authorList>
    </citation>
    <scope>NUCLEOTIDE SEQUENCE [LARGE SCALE GENOMIC DNA]</scope>
    <source>
        <strain evidence="5 6">DSM 41654</strain>
    </source>
</reference>
<dbReference type="PANTHER" id="PTHR32332:SF20">
    <property type="entry name" value="2-NITROPROPANE DIOXYGENASE-LIKE PROTEIN"/>
    <property type="match status" value="1"/>
</dbReference>
<sequence>MTRLAARLGLELPLLQAGMGAIAGPALCAEVSRAGAGGTLALYREPPARAARLVREVAAATSRPFGVNVIPEVTGPAACLSQLRAVLPELPRGGFVTSFGLPDADAARAVRGAGHPLVVQVGTLEDAGTALALGAAVLVLQGTEAGGHLLGRLPVDALLAGVRSRYPHAVLAVAGGIATGRDLADAVARGADGAMAGTLFVPAAESTAHPEFKRRVVKAVADDTLITSLFEIGWPHRPHRVLRNCLTDTEDRAPATFIATTRVDGRNYPVPRYSAVAPGDATTGRIEEMAMYCGRSCARVTALHPAAATVARVRQEYESARRTGASPPNTTRGVRTSTTEELHRIPER</sequence>
<feature type="compositionally biased region" description="Basic and acidic residues" evidence="4">
    <location>
        <begin position="338"/>
        <end position="348"/>
    </location>
</feature>
<evidence type="ECO:0000313" key="5">
    <source>
        <dbReference type="EMBL" id="MBB4928868.1"/>
    </source>
</evidence>
<name>A0A7W7RBX8_KITKI</name>
<dbReference type="InterPro" id="IPR004136">
    <property type="entry name" value="NMO"/>
</dbReference>
<feature type="compositionally biased region" description="Polar residues" evidence="4">
    <location>
        <begin position="326"/>
        <end position="337"/>
    </location>
</feature>
<dbReference type="Proteomes" id="UP000540506">
    <property type="component" value="Unassembled WGS sequence"/>
</dbReference>
<evidence type="ECO:0000256" key="4">
    <source>
        <dbReference type="SAM" id="MobiDB-lite"/>
    </source>
</evidence>
<gene>
    <name evidence="5" type="ORF">FHR34_007965</name>
</gene>